<dbReference type="Proteomes" id="UP000092583">
    <property type="component" value="Unassembled WGS sequence"/>
</dbReference>
<evidence type="ECO:0000313" key="3">
    <source>
        <dbReference type="Proteomes" id="UP000092583"/>
    </source>
</evidence>
<dbReference type="OrthoDB" id="2564565at2759"/>
<organism evidence="2 3">
    <name type="scientific">Kwoniella mangroviensis CBS 10435</name>
    <dbReference type="NCBI Taxonomy" id="1331196"/>
    <lineage>
        <taxon>Eukaryota</taxon>
        <taxon>Fungi</taxon>
        <taxon>Dikarya</taxon>
        <taxon>Basidiomycota</taxon>
        <taxon>Agaricomycotina</taxon>
        <taxon>Tremellomycetes</taxon>
        <taxon>Tremellales</taxon>
        <taxon>Cryptococcaceae</taxon>
        <taxon>Kwoniella</taxon>
    </lineage>
</organism>
<protein>
    <submittedName>
        <fullName evidence="2">Uncharacterized protein</fullName>
    </submittedName>
</protein>
<evidence type="ECO:0000313" key="2">
    <source>
        <dbReference type="EMBL" id="OCF56539.1"/>
    </source>
</evidence>
<keyword evidence="3" id="KW-1185">Reference proteome</keyword>
<keyword evidence="1" id="KW-0472">Membrane</keyword>
<name>A0A1B9ILQ5_9TREE</name>
<reference evidence="2 3" key="1">
    <citation type="submission" date="2013-07" db="EMBL/GenBank/DDBJ databases">
        <title>The Genome Sequence of Kwoniella mangroviensis CBS10435.</title>
        <authorList>
            <consortium name="The Broad Institute Genome Sequencing Platform"/>
            <person name="Cuomo C."/>
            <person name="Litvintseva A."/>
            <person name="Chen Y."/>
            <person name="Heitman J."/>
            <person name="Sun S."/>
            <person name="Springer D."/>
            <person name="Dromer F."/>
            <person name="Young S.K."/>
            <person name="Zeng Q."/>
            <person name="Gargeya S."/>
            <person name="Fitzgerald M."/>
            <person name="Abouelleil A."/>
            <person name="Alvarado L."/>
            <person name="Berlin A.M."/>
            <person name="Chapman S.B."/>
            <person name="Dewar J."/>
            <person name="Goldberg J."/>
            <person name="Griggs A."/>
            <person name="Gujja S."/>
            <person name="Hansen M."/>
            <person name="Howarth C."/>
            <person name="Imamovic A."/>
            <person name="Larimer J."/>
            <person name="McCowan C."/>
            <person name="Murphy C."/>
            <person name="Pearson M."/>
            <person name="Priest M."/>
            <person name="Roberts A."/>
            <person name="Saif S."/>
            <person name="Shea T."/>
            <person name="Sykes S."/>
            <person name="Wortman J."/>
            <person name="Nusbaum C."/>
            <person name="Birren B."/>
        </authorList>
    </citation>
    <scope>NUCLEOTIDE SEQUENCE [LARGE SCALE GENOMIC DNA]</scope>
    <source>
        <strain evidence="2 3">CBS 10435</strain>
    </source>
</reference>
<feature type="transmembrane region" description="Helical" evidence="1">
    <location>
        <begin position="28"/>
        <end position="55"/>
    </location>
</feature>
<feature type="transmembrane region" description="Helical" evidence="1">
    <location>
        <begin position="205"/>
        <end position="226"/>
    </location>
</feature>
<feature type="transmembrane region" description="Helical" evidence="1">
    <location>
        <begin position="127"/>
        <end position="152"/>
    </location>
</feature>
<gene>
    <name evidence="2" type="ORF">L486_05389</name>
</gene>
<sequence length="256" mass="28511">MTENEVRDRDLIDKNTEKSDEGRWKRRFGFMGISILILTTITLQLLVSLSTAIIYPLDLMHAELIPGRGDGIPRRISVGGSGGCMWFDDLSGVPAKCTIGIHFHPDAEILSLSEEKDTILWAMSAKIGVWSISNFLATGLVICSLISFVLAIRFRRIRILTSAIFYSATMVTWAALICNITYLIIVQRNVRSSRPRFHAELGNDIWLWVASTVLVSMTSCLIVGIFEPEKSDIAEPQEGSKEGDADTRVRVVDHVV</sequence>
<dbReference type="AlphaFoldDB" id="A0A1B9ILQ5"/>
<dbReference type="EMBL" id="KI669464">
    <property type="protein sequence ID" value="OCF56539.1"/>
    <property type="molecule type" value="Genomic_DNA"/>
</dbReference>
<accession>A0A1B9ILQ5</accession>
<reference evidence="3" key="2">
    <citation type="submission" date="2013-12" db="EMBL/GenBank/DDBJ databases">
        <title>Evolution of pathogenesis and genome organization in the Tremellales.</title>
        <authorList>
            <person name="Cuomo C."/>
            <person name="Litvintseva A."/>
            <person name="Heitman J."/>
            <person name="Chen Y."/>
            <person name="Sun S."/>
            <person name="Springer D."/>
            <person name="Dromer F."/>
            <person name="Young S."/>
            <person name="Zeng Q."/>
            <person name="Chapman S."/>
            <person name="Gujja S."/>
            <person name="Saif S."/>
            <person name="Birren B."/>
        </authorList>
    </citation>
    <scope>NUCLEOTIDE SEQUENCE [LARGE SCALE GENOMIC DNA]</scope>
    <source>
        <strain evidence="3">CBS 10435</strain>
    </source>
</reference>
<proteinExistence type="predicted"/>
<keyword evidence="1" id="KW-0812">Transmembrane</keyword>
<feature type="transmembrane region" description="Helical" evidence="1">
    <location>
        <begin position="164"/>
        <end position="185"/>
    </location>
</feature>
<evidence type="ECO:0000256" key="1">
    <source>
        <dbReference type="SAM" id="Phobius"/>
    </source>
</evidence>
<keyword evidence="1" id="KW-1133">Transmembrane helix</keyword>